<dbReference type="Gene3D" id="3.90.1170.40">
    <property type="entry name" value="Molybdopterin biosynthesis MoaE subunit"/>
    <property type="match status" value="1"/>
</dbReference>
<sequence length="137" mass="14310">MITIAEIASNPLDVAAHLTAVADPRAGATALFVGTVRDHDPGADGEVVRLEYSSHPDAAQTLANLAAELDAPDLRIAITHRIGDLAVGDVAIVCAVSSAHRAEAFDVSRALVERVKVALPIWKRQVTADGEGSWVGL</sequence>
<dbReference type="RefSeq" id="WP_337319321.1">
    <property type="nucleotide sequence ID" value="NZ_JBBDGN010000006.1"/>
</dbReference>
<protein>
    <submittedName>
        <fullName evidence="1">Molybdenum cofactor biosynthesis protein MoaE</fullName>
    </submittedName>
</protein>
<dbReference type="PANTHER" id="PTHR23404">
    <property type="entry name" value="MOLYBDOPTERIN SYNTHASE RELATED"/>
    <property type="match status" value="1"/>
</dbReference>
<reference evidence="1 2" key="1">
    <citation type="submission" date="2024-02" db="EMBL/GenBank/DDBJ databases">
        <authorList>
            <person name="Saticioglu I.B."/>
        </authorList>
    </citation>
    <scope>NUCLEOTIDE SEQUENCE [LARGE SCALE GENOMIC DNA]</scope>
    <source>
        <strain evidence="1 2">Mu-43</strain>
    </source>
</reference>
<organism evidence="1 2">
    <name type="scientific">Microbacterium istanbulense</name>
    <dbReference type="NCBI Taxonomy" id="3122049"/>
    <lineage>
        <taxon>Bacteria</taxon>
        <taxon>Bacillati</taxon>
        <taxon>Actinomycetota</taxon>
        <taxon>Actinomycetes</taxon>
        <taxon>Micrococcales</taxon>
        <taxon>Microbacteriaceae</taxon>
        <taxon>Microbacterium</taxon>
    </lineage>
</organism>
<dbReference type="Proteomes" id="UP001366085">
    <property type="component" value="Unassembled WGS sequence"/>
</dbReference>
<keyword evidence="2" id="KW-1185">Reference proteome</keyword>
<dbReference type="EMBL" id="JBBDGN010000006">
    <property type="protein sequence ID" value="MEJ1091625.1"/>
    <property type="molecule type" value="Genomic_DNA"/>
</dbReference>
<dbReference type="CDD" id="cd00756">
    <property type="entry name" value="MoaE"/>
    <property type="match status" value="1"/>
</dbReference>
<dbReference type="InterPro" id="IPR036563">
    <property type="entry name" value="MoaE_sf"/>
</dbReference>
<evidence type="ECO:0000313" key="1">
    <source>
        <dbReference type="EMBL" id="MEJ1091625.1"/>
    </source>
</evidence>
<name>A0ABU8LJX2_9MICO</name>
<gene>
    <name evidence="1" type="ORF">WDU93_07930</name>
</gene>
<evidence type="ECO:0000313" key="2">
    <source>
        <dbReference type="Proteomes" id="UP001366085"/>
    </source>
</evidence>
<comment type="caution">
    <text evidence="1">The sequence shown here is derived from an EMBL/GenBank/DDBJ whole genome shotgun (WGS) entry which is preliminary data.</text>
</comment>
<proteinExistence type="predicted"/>
<dbReference type="Pfam" id="PF02391">
    <property type="entry name" value="MoaE"/>
    <property type="match status" value="1"/>
</dbReference>
<dbReference type="SUPFAM" id="SSF54690">
    <property type="entry name" value="Molybdopterin synthase subunit MoaE"/>
    <property type="match status" value="1"/>
</dbReference>
<accession>A0ABU8LJX2</accession>
<dbReference type="InterPro" id="IPR003448">
    <property type="entry name" value="Mopterin_biosynth_MoaE"/>
</dbReference>